<proteinExistence type="predicted"/>
<feature type="domain" description="NodB homology" evidence="1">
    <location>
        <begin position="34"/>
        <end position="133"/>
    </location>
</feature>
<gene>
    <name evidence="3" type="ORF">OSR52_02800</name>
</gene>
<sequence length="283" mass="33151">MNILTFDIEEWFHILDNKSTKTEVDWGQYESRIHKNMDRIFKILEDNDVDATFFCLGWVAKKYPEVIKKIDELGYEIGTHSNLHQLAYEMTQKEYEEDLKQSIYELEDIIGKKIISYRAPGFSIKKDNLWAFESLHKFGIKNDCSIFPTNRAHGGISNFAISEPCILVHNGVSLKEFPINTTNILGKKTIFSGGGYFRLFPYSLIKSKSKQSQYIMTYFHPRDFDKNQPLIDDLSIFRKFKSYYGLNNCEKKLRNWLNDFNFIDLKQADGLIDWSKANIIEIS</sequence>
<evidence type="ECO:0000259" key="1">
    <source>
        <dbReference type="Pfam" id="PF01522"/>
    </source>
</evidence>
<dbReference type="EMBL" id="JAPMUA010000001">
    <property type="protein sequence ID" value="MDG3584783.1"/>
    <property type="molecule type" value="Genomic_DNA"/>
</dbReference>
<accession>A0ABT6FNE3</accession>
<feature type="domain" description="DUF3473" evidence="2">
    <location>
        <begin position="144"/>
        <end position="267"/>
    </location>
</feature>
<dbReference type="InterPro" id="IPR022560">
    <property type="entry name" value="DUF3473"/>
</dbReference>
<dbReference type="Gene3D" id="3.20.20.370">
    <property type="entry name" value="Glycoside hydrolase/deacetylase"/>
    <property type="match status" value="1"/>
</dbReference>
<dbReference type="Pfam" id="PF11959">
    <property type="entry name" value="DUF3473"/>
    <property type="match status" value="1"/>
</dbReference>
<dbReference type="CDD" id="cd10941">
    <property type="entry name" value="CE4_PuuE_HpPgdA_like_2"/>
    <property type="match status" value="1"/>
</dbReference>
<dbReference type="Pfam" id="PF01522">
    <property type="entry name" value="Polysacc_deac_1"/>
    <property type="match status" value="1"/>
</dbReference>
<dbReference type="PANTHER" id="PTHR47561">
    <property type="entry name" value="POLYSACCHARIDE DEACETYLASE FAMILY PROTEIN (AFU_ORTHOLOGUE AFUA_6G05030)"/>
    <property type="match status" value="1"/>
</dbReference>
<reference evidence="3" key="1">
    <citation type="submission" date="2022-11" db="EMBL/GenBank/DDBJ databases">
        <title>High-quality draft genome sequence of Galbibacter sp. strain CMA-7.</title>
        <authorList>
            <person name="Wei L."/>
            <person name="Dong C."/>
            <person name="Shao Z."/>
        </authorList>
    </citation>
    <scope>NUCLEOTIDE SEQUENCE</scope>
    <source>
        <strain evidence="3">CMA-7</strain>
    </source>
</reference>
<organism evidence="3 4">
    <name type="scientific">Galbibacter pacificus</name>
    <dbReference type="NCBI Taxonomy" id="2996052"/>
    <lineage>
        <taxon>Bacteria</taxon>
        <taxon>Pseudomonadati</taxon>
        <taxon>Bacteroidota</taxon>
        <taxon>Flavobacteriia</taxon>
        <taxon>Flavobacteriales</taxon>
        <taxon>Flavobacteriaceae</taxon>
        <taxon>Galbibacter</taxon>
    </lineage>
</organism>
<comment type="caution">
    <text evidence="3">The sequence shown here is derived from an EMBL/GenBank/DDBJ whole genome shotgun (WGS) entry which is preliminary data.</text>
</comment>
<evidence type="ECO:0000259" key="2">
    <source>
        <dbReference type="Pfam" id="PF11959"/>
    </source>
</evidence>
<dbReference type="InterPro" id="IPR002509">
    <property type="entry name" value="NODB_dom"/>
</dbReference>
<evidence type="ECO:0000313" key="4">
    <source>
        <dbReference type="Proteomes" id="UP001153642"/>
    </source>
</evidence>
<keyword evidence="4" id="KW-1185">Reference proteome</keyword>
<protein>
    <submittedName>
        <fullName evidence="3">Polysaccharide deacetylase family protein</fullName>
    </submittedName>
</protein>
<dbReference type="Proteomes" id="UP001153642">
    <property type="component" value="Unassembled WGS sequence"/>
</dbReference>
<name>A0ABT6FNE3_9FLAO</name>
<dbReference type="InterPro" id="IPR011330">
    <property type="entry name" value="Glyco_hydro/deAcase_b/a-brl"/>
</dbReference>
<evidence type="ECO:0000313" key="3">
    <source>
        <dbReference type="EMBL" id="MDG3584783.1"/>
    </source>
</evidence>
<dbReference type="InterPro" id="IPR045235">
    <property type="entry name" value="PuuE_HpPgdA-like"/>
</dbReference>
<dbReference type="RefSeq" id="WP_277898541.1">
    <property type="nucleotide sequence ID" value="NZ_JAPMUA010000001.1"/>
</dbReference>
<dbReference type="PANTHER" id="PTHR47561:SF1">
    <property type="entry name" value="POLYSACCHARIDE DEACETYLASE FAMILY PROTEIN (AFU_ORTHOLOGUE AFUA_6G05030)"/>
    <property type="match status" value="1"/>
</dbReference>
<dbReference type="SUPFAM" id="SSF88713">
    <property type="entry name" value="Glycoside hydrolase/deacetylase"/>
    <property type="match status" value="1"/>
</dbReference>